<protein>
    <recommendedName>
        <fullName evidence="4">Zn(2)-C6 fungal-type domain-containing protein</fullName>
    </recommendedName>
</protein>
<feature type="compositionally biased region" description="Basic and acidic residues" evidence="1">
    <location>
        <begin position="155"/>
        <end position="164"/>
    </location>
</feature>
<dbReference type="SUPFAM" id="SSF57701">
    <property type="entry name" value="Zn2/Cys6 DNA-binding domain"/>
    <property type="match status" value="1"/>
</dbReference>
<comment type="caution">
    <text evidence="2">The sequence shown here is derived from an EMBL/GenBank/DDBJ whole genome shotgun (WGS) entry which is preliminary data.</text>
</comment>
<dbReference type="EMBL" id="BJWK01000007">
    <property type="protein sequence ID" value="GEM09173.1"/>
    <property type="molecule type" value="Genomic_DNA"/>
</dbReference>
<feature type="region of interest" description="Disordered" evidence="1">
    <location>
        <begin position="251"/>
        <end position="283"/>
    </location>
</feature>
<feature type="region of interest" description="Disordered" evidence="1">
    <location>
        <begin position="1"/>
        <end position="77"/>
    </location>
</feature>
<dbReference type="Proteomes" id="UP000321518">
    <property type="component" value="Unassembled WGS sequence"/>
</dbReference>
<dbReference type="InterPro" id="IPR036864">
    <property type="entry name" value="Zn2-C6_fun-type_DNA-bd_sf"/>
</dbReference>
<proteinExistence type="predicted"/>
<evidence type="ECO:0000313" key="2">
    <source>
        <dbReference type="EMBL" id="GEM09173.1"/>
    </source>
</evidence>
<dbReference type="GO" id="GO:0000981">
    <property type="term" value="F:DNA-binding transcription factor activity, RNA polymerase II-specific"/>
    <property type="evidence" value="ECO:0007669"/>
    <property type="project" value="InterPro"/>
</dbReference>
<feature type="compositionally biased region" description="Basic and acidic residues" evidence="1">
    <location>
        <begin position="28"/>
        <end position="46"/>
    </location>
</feature>
<organism evidence="2 3">
    <name type="scientific">Rhodotorula toruloides</name>
    <name type="common">Yeast</name>
    <name type="synonym">Rhodosporidium toruloides</name>
    <dbReference type="NCBI Taxonomy" id="5286"/>
    <lineage>
        <taxon>Eukaryota</taxon>
        <taxon>Fungi</taxon>
        <taxon>Dikarya</taxon>
        <taxon>Basidiomycota</taxon>
        <taxon>Pucciniomycotina</taxon>
        <taxon>Microbotryomycetes</taxon>
        <taxon>Sporidiobolales</taxon>
        <taxon>Sporidiobolaceae</taxon>
        <taxon>Rhodotorula</taxon>
    </lineage>
</organism>
<accession>A0A511KFL5</accession>
<sequence>MRPQRMKREDEDDAPYQPRGRGARRTKGRSDEKERPKRRQPCDHCKSTRHRCIISSVSTKDEDDSDSKDGAKDQDKLPCDACIASGRECTYGVLEVDWQGRKRSYGILSEMDERLAKLEVLVLRKIGAATPYELENLDGVLAKVGPPQPVTHGPPRGDTEDGIRRRPAKLPPPPHLPPHLPLPPAPRGLIALSVDHEIAFAQDLFEVASSFWPPNPLASGLTWRKPFLQLDGAAEELASALSSLDVFDVQSSSQRLEHESRPRTLPKLSMPATSASRPLGPVPKSARPLIQLPARSHAWTPLVANPLGIPPPALYLYSLPTPVASPVTPVKTVSITNHFRPLENSPPPDSCLRRYFSAPVLPISPPPSIRSTRSRTSTSSSSGAWIVVTSHQSFL</sequence>
<feature type="compositionally biased region" description="Basic and acidic residues" evidence="1">
    <location>
        <begin position="67"/>
        <end position="77"/>
    </location>
</feature>
<name>A0A511KFL5_RHOTO</name>
<evidence type="ECO:0000313" key="3">
    <source>
        <dbReference type="Proteomes" id="UP000321518"/>
    </source>
</evidence>
<dbReference type="Gene3D" id="4.10.240.10">
    <property type="entry name" value="Zn(2)-C6 fungal-type DNA-binding domain"/>
    <property type="match status" value="1"/>
</dbReference>
<gene>
    <name evidence="2" type="ORF">Rt10032_c07g3190</name>
</gene>
<evidence type="ECO:0008006" key="4">
    <source>
        <dbReference type="Google" id="ProtNLM"/>
    </source>
</evidence>
<feature type="region of interest" description="Disordered" evidence="1">
    <location>
        <begin position="145"/>
        <end position="180"/>
    </location>
</feature>
<dbReference type="OrthoDB" id="2529129at2759"/>
<reference evidence="2 3" key="1">
    <citation type="submission" date="2019-07" db="EMBL/GenBank/DDBJ databases">
        <title>Rhodotorula toruloides NBRC10032 genome sequencing.</title>
        <authorList>
            <person name="Shida Y."/>
            <person name="Takaku H."/>
            <person name="Ogasawara W."/>
            <person name="Mori K."/>
        </authorList>
    </citation>
    <scope>NUCLEOTIDE SEQUENCE [LARGE SCALE GENOMIC DNA]</scope>
    <source>
        <strain evidence="2 3">NBRC10032</strain>
    </source>
</reference>
<dbReference type="GO" id="GO:0008270">
    <property type="term" value="F:zinc ion binding"/>
    <property type="evidence" value="ECO:0007669"/>
    <property type="project" value="InterPro"/>
</dbReference>
<feature type="compositionally biased region" description="Pro residues" evidence="1">
    <location>
        <begin position="169"/>
        <end position="180"/>
    </location>
</feature>
<evidence type="ECO:0000256" key="1">
    <source>
        <dbReference type="SAM" id="MobiDB-lite"/>
    </source>
</evidence>
<dbReference type="AlphaFoldDB" id="A0A511KFL5"/>